<dbReference type="PIRSF" id="PIRSF035875">
    <property type="entry name" value="RNase_BN"/>
    <property type="match status" value="1"/>
</dbReference>
<dbReference type="Proteomes" id="UP000218831">
    <property type="component" value="Unassembled WGS sequence"/>
</dbReference>
<feature type="transmembrane region" description="Helical" evidence="6">
    <location>
        <begin position="21"/>
        <end position="49"/>
    </location>
</feature>
<feature type="transmembrane region" description="Helical" evidence="6">
    <location>
        <begin position="213"/>
        <end position="231"/>
    </location>
</feature>
<keyword evidence="2" id="KW-1003">Cell membrane</keyword>
<dbReference type="RefSeq" id="WP_095605888.1">
    <property type="nucleotide sequence ID" value="NZ_NSKE01000004.1"/>
</dbReference>
<keyword evidence="4 6" id="KW-1133">Transmembrane helix</keyword>
<gene>
    <name evidence="7" type="ORF">CK503_05960</name>
</gene>
<organism evidence="7 8">
    <name type="scientific">Fodinibius salipaludis</name>
    <dbReference type="NCBI Taxonomy" id="2032627"/>
    <lineage>
        <taxon>Bacteria</taxon>
        <taxon>Pseudomonadati</taxon>
        <taxon>Balneolota</taxon>
        <taxon>Balneolia</taxon>
        <taxon>Balneolales</taxon>
        <taxon>Balneolaceae</taxon>
        <taxon>Fodinibius</taxon>
    </lineage>
</organism>
<feature type="transmembrane region" description="Helical" evidence="6">
    <location>
        <begin position="178"/>
        <end position="201"/>
    </location>
</feature>
<proteinExistence type="predicted"/>
<evidence type="ECO:0000256" key="4">
    <source>
        <dbReference type="ARBA" id="ARBA00022989"/>
    </source>
</evidence>
<dbReference type="InterPro" id="IPR017039">
    <property type="entry name" value="Virul_fac_BrkB"/>
</dbReference>
<evidence type="ECO:0000256" key="5">
    <source>
        <dbReference type="ARBA" id="ARBA00023136"/>
    </source>
</evidence>
<keyword evidence="3 6" id="KW-0812">Transmembrane</keyword>
<sequence length="295" mass="32988">MKIHLHIWELIKETYNEMWKINIGLHGAAIAFYAIFSTAPLIIITVWILSIVLGSQLGEAEFRQTFESVIGAELTDAIDQLVESSSRDTSGLWSSVIAIGTLLFGATTLISQIKQTLNNIWGLRNPKINSIWQFLWDRLIGLLFIGALSLLFIGGLISESIIYGLRDLLIPILGSTNVYLIQLGTSATNILLAVVFFTTMFRILPDLDVRWRDIAVGAVVTTILVMAGKAVVDMYLNAEALQPMYKAAGSFVIFLIWIYYNVQVVLIGAIFTRVYTRRYGGEVEPYWGATLDDDW</sequence>
<feature type="transmembrane region" description="Helical" evidence="6">
    <location>
        <begin position="251"/>
        <end position="271"/>
    </location>
</feature>
<dbReference type="GO" id="GO:0005886">
    <property type="term" value="C:plasma membrane"/>
    <property type="evidence" value="ECO:0007669"/>
    <property type="project" value="UniProtKB-SubCell"/>
</dbReference>
<keyword evidence="5 6" id="KW-0472">Membrane</keyword>
<dbReference type="OrthoDB" id="9797028at2"/>
<comment type="subcellular location">
    <subcellularLocation>
        <location evidence="1">Cell membrane</location>
        <topology evidence="1">Multi-pass membrane protein</topology>
    </subcellularLocation>
</comment>
<feature type="transmembrane region" description="Helical" evidence="6">
    <location>
        <begin position="134"/>
        <end position="158"/>
    </location>
</feature>
<dbReference type="AlphaFoldDB" id="A0A2A2GBU1"/>
<evidence type="ECO:0000313" key="8">
    <source>
        <dbReference type="Proteomes" id="UP000218831"/>
    </source>
</evidence>
<comment type="caution">
    <text evidence="7">The sequence shown here is derived from an EMBL/GenBank/DDBJ whole genome shotgun (WGS) entry which is preliminary data.</text>
</comment>
<keyword evidence="8" id="KW-1185">Reference proteome</keyword>
<protein>
    <submittedName>
        <fullName evidence="7">Uncharacterized protein</fullName>
    </submittedName>
</protein>
<evidence type="ECO:0000256" key="2">
    <source>
        <dbReference type="ARBA" id="ARBA00022475"/>
    </source>
</evidence>
<name>A0A2A2GBU1_9BACT</name>
<dbReference type="PANTHER" id="PTHR30213:SF1">
    <property type="entry name" value="INNER MEMBRANE PROTEIN YHJD"/>
    <property type="match status" value="1"/>
</dbReference>
<accession>A0A2A2GBU1</accession>
<dbReference type="Pfam" id="PF03631">
    <property type="entry name" value="Virul_fac_BrkB"/>
    <property type="match status" value="1"/>
</dbReference>
<feature type="transmembrane region" description="Helical" evidence="6">
    <location>
        <begin position="92"/>
        <end position="113"/>
    </location>
</feature>
<evidence type="ECO:0000256" key="6">
    <source>
        <dbReference type="SAM" id="Phobius"/>
    </source>
</evidence>
<reference evidence="7 8" key="1">
    <citation type="submission" date="2017-08" db="EMBL/GenBank/DDBJ databases">
        <title>Aliifodinibius alkalisoli sp. nov., isolated from saline alkaline soil.</title>
        <authorList>
            <person name="Liu D."/>
            <person name="Zhang G."/>
        </authorList>
    </citation>
    <scope>NUCLEOTIDE SEQUENCE [LARGE SCALE GENOMIC DNA]</scope>
    <source>
        <strain evidence="7 8">WN023</strain>
    </source>
</reference>
<evidence type="ECO:0000313" key="7">
    <source>
        <dbReference type="EMBL" id="PAU94347.1"/>
    </source>
</evidence>
<evidence type="ECO:0000256" key="3">
    <source>
        <dbReference type="ARBA" id="ARBA00022692"/>
    </source>
</evidence>
<dbReference type="EMBL" id="NSKE01000004">
    <property type="protein sequence ID" value="PAU94347.1"/>
    <property type="molecule type" value="Genomic_DNA"/>
</dbReference>
<dbReference type="PANTHER" id="PTHR30213">
    <property type="entry name" value="INNER MEMBRANE PROTEIN YHJD"/>
    <property type="match status" value="1"/>
</dbReference>
<evidence type="ECO:0000256" key="1">
    <source>
        <dbReference type="ARBA" id="ARBA00004651"/>
    </source>
</evidence>